<proteinExistence type="predicted"/>
<feature type="signal peptide" evidence="1">
    <location>
        <begin position="1"/>
        <end position="24"/>
    </location>
</feature>
<feature type="domain" description="Bifunctional inhibitor/plant lipid transfer protein/seed storage helical" evidence="2">
    <location>
        <begin position="119"/>
        <end position="196"/>
    </location>
</feature>
<gene>
    <name evidence="3" type="ORF">CB5_LOCUS14288</name>
</gene>
<evidence type="ECO:0000313" key="3">
    <source>
        <dbReference type="EMBL" id="CAD1831077.1"/>
    </source>
</evidence>
<reference evidence="3" key="1">
    <citation type="submission" date="2020-07" db="EMBL/GenBank/DDBJ databases">
        <authorList>
            <person name="Lin J."/>
        </authorList>
    </citation>
    <scope>NUCLEOTIDE SEQUENCE</scope>
</reference>
<dbReference type="PANTHER" id="PTHR33122">
    <property type="entry name" value="LIPID BINDING PROTEIN-RELATED"/>
    <property type="match status" value="1"/>
</dbReference>
<evidence type="ECO:0000259" key="2">
    <source>
        <dbReference type="SMART" id="SM00499"/>
    </source>
</evidence>
<accession>A0A6V7PJU5</accession>
<dbReference type="EMBL" id="LR862148">
    <property type="protein sequence ID" value="CAD1831077.1"/>
    <property type="molecule type" value="Genomic_DNA"/>
</dbReference>
<feature type="domain" description="Bifunctional inhibitor/plant lipid transfer protein/seed storage helical" evidence="2">
    <location>
        <begin position="28"/>
        <end position="109"/>
    </location>
</feature>
<feature type="chain" id="PRO_5027757626" description="Bifunctional inhibitor/plant lipid transfer protein/seed storage helical domain-containing protein" evidence="1">
    <location>
        <begin position="25"/>
        <end position="233"/>
    </location>
</feature>
<organism evidence="3">
    <name type="scientific">Ananas comosus var. bracteatus</name>
    <name type="common">red pineapple</name>
    <dbReference type="NCBI Taxonomy" id="296719"/>
    <lineage>
        <taxon>Eukaryota</taxon>
        <taxon>Viridiplantae</taxon>
        <taxon>Streptophyta</taxon>
        <taxon>Embryophyta</taxon>
        <taxon>Tracheophyta</taxon>
        <taxon>Spermatophyta</taxon>
        <taxon>Magnoliopsida</taxon>
        <taxon>Liliopsida</taxon>
        <taxon>Poales</taxon>
        <taxon>Bromeliaceae</taxon>
        <taxon>Bromelioideae</taxon>
        <taxon>Ananas</taxon>
    </lineage>
</organism>
<dbReference type="Pfam" id="PF00234">
    <property type="entry name" value="Tryp_alpha_amyl"/>
    <property type="match status" value="2"/>
</dbReference>
<protein>
    <recommendedName>
        <fullName evidence="2">Bifunctional inhibitor/plant lipid transfer protein/seed storage helical domain-containing protein</fullName>
    </recommendedName>
</protein>
<dbReference type="Gene3D" id="1.10.110.10">
    <property type="entry name" value="Plant lipid-transfer and hydrophobic proteins"/>
    <property type="match status" value="2"/>
</dbReference>
<dbReference type="InterPro" id="IPR016140">
    <property type="entry name" value="Bifunc_inhib/LTP/seed_store"/>
</dbReference>
<dbReference type="GO" id="GO:0009627">
    <property type="term" value="P:systemic acquired resistance"/>
    <property type="evidence" value="ECO:0007669"/>
    <property type="project" value="InterPro"/>
</dbReference>
<evidence type="ECO:0000256" key="1">
    <source>
        <dbReference type="SAM" id="SignalP"/>
    </source>
</evidence>
<dbReference type="GO" id="GO:0005504">
    <property type="term" value="F:fatty acid binding"/>
    <property type="evidence" value="ECO:0007669"/>
    <property type="project" value="InterPro"/>
</dbReference>
<dbReference type="SUPFAM" id="SSF47699">
    <property type="entry name" value="Bifunctional inhibitor/lipid-transfer protein/seed storage 2S albumin"/>
    <property type="match status" value="2"/>
</dbReference>
<dbReference type="InterPro" id="IPR036312">
    <property type="entry name" value="Bifun_inhib/LTP/seed_sf"/>
</dbReference>
<dbReference type="PANTHER" id="PTHR33122:SF4">
    <property type="entry name" value="OS04G0415800 PROTEIN"/>
    <property type="match status" value="1"/>
</dbReference>
<dbReference type="InterPro" id="IPR039265">
    <property type="entry name" value="DIR1-like"/>
</dbReference>
<sequence>MRSLYLLALLVIASLIVLVWRVEGAGECRKVSADKMAPRLAPCLAAARDLRAPVSPSCCAVVHRLGRSPRCLCAVMLSNTAKSTGIKPQVVMTIPKRCNLADCPVGYKCGGGVEGAGECGKVSADKMAPSLAARQDLRAPVSPSCCAVVHRLGRSSRCLCAVMLSNTAKSAGIKPQVAMTIPKHCNLADHPVGYKCGGGLYFTLKSIEVRKSSAGNLMDTEYDVPCIDPLAHE</sequence>
<name>A0A6V7PJU5_ANACO</name>
<keyword evidence="1" id="KW-0732">Signal</keyword>
<dbReference type="CDD" id="cd00010">
    <property type="entry name" value="AAI_LTSS"/>
    <property type="match status" value="2"/>
</dbReference>
<dbReference type="SMART" id="SM00499">
    <property type="entry name" value="AAI"/>
    <property type="match status" value="2"/>
</dbReference>
<dbReference type="AlphaFoldDB" id="A0A6V7PJU5"/>